<evidence type="ECO:0000313" key="4">
    <source>
        <dbReference type="Proteomes" id="UP000280368"/>
    </source>
</evidence>
<comment type="caution">
    <text evidence="3">The sequence shown here is derived from an EMBL/GenBank/DDBJ whole genome shotgun (WGS) entry which is preliminary data.</text>
</comment>
<dbReference type="Pfam" id="PF13439">
    <property type="entry name" value="Glyco_transf_4"/>
    <property type="match status" value="1"/>
</dbReference>
<reference evidence="3 4" key="1">
    <citation type="submission" date="2018-10" db="EMBL/GenBank/DDBJ databases">
        <title>Genomic Encyclopedia of Archaeal and Bacterial Type Strains, Phase II (KMG-II): from individual species to whole genera.</title>
        <authorList>
            <person name="Goeker M."/>
        </authorList>
    </citation>
    <scope>NUCLEOTIDE SEQUENCE [LARGE SCALE GENOMIC DNA]</scope>
    <source>
        <strain evidence="3 4">DSM 19727</strain>
    </source>
</reference>
<sequence>MKVLHVINSLNTGGAEKLLLDTIPLFNQKGVEVDLLVIDGTEYPYLNKIIEKKSCKVLTLNSKNIYSPTNIFRIIPYLRQYDIIHVHLFPAQYWVAMAKIISFSNVKLVFTEHSTSNRRIKSFFLKFIDRLIYSSYDKVVCITQEVRDVLRVHTKLECDKFVIIENGVDLQLIYDTSMFNRSDLNTIIEKGDVLIIQVAGFRIEKDQKTVIKSLKYLPSNVKALFVGDGIFKDECEKFANALGLQSRICFLGIRTDVPALLKMADVAVLSSHWEGMPLSVIEAMAANKPVVASNVPGVFQLVEGYGLLFEKGNERDLAKAINELLNDEKFYNKVSESGFQHAKQYDINVMVNRQIELYNDLM</sequence>
<feature type="domain" description="Glycosyl transferase family 1" evidence="1">
    <location>
        <begin position="188"/>
        <end position="339"/>
    </location>
</feature>
<dbReference type="InterPro" id="IPR001296">
    <property type="entry name" value="Glyco_trans_1"/>
</dbReference>
<dbReference type="SUPFAM" id="SSF53756">
    <property type="entry name" value="UDP-Glycosyltransferase/glycogen phosphorylase"/>
    <property type="match status" value="1"/>
</dbReference>
<evidence type="ECO:0000259" key="2">
    <source>
        <dbReference type="Pfam" id="PF13439"/>
    </source>
</evidence>
<keyword evidence="4" id="KW-1185">Reference proteome</keyword>
<dbReference type="RefSeq" id="WP_121925798.1">
    <property type="nucleotide sequence ID" value="NZ_CBCSGA010000004.1"/>
</dbReference>
<feature type="domain" description="Glycosyltransferase subfamily 4-like N-terminal" evidence="2">
    <location>
        <begin position="13"/>
        <end position="171"/>
    </location>
</feature>
<evidence type="ECO:0000313" key="3">
    <source>
        <dbReference type="EMBL" id="RMA74839.1"/>
    </source>
</evidence>
<dbReference type="PANTHER" id="PTHR12526:SF630">
    <property type="entry name" value="GLYCOSYLTRANSFERASE"/>
    <property type="match status" value="1"/>
</dbReference>
<proteinExistence type="predicted"/>
<dbReference type="Gene3D" id="3.40.50.2000">
    <property type="entry name" value="Glycogen Phosphorylase B"/>
    <property type="match status" value="2"/>
</dbReference>
<dbReference type="EMBL" id="REFH01000010">
    <property type="protein sequence ID" value="RMA74839.1"/>
    <property type="molecule type" value="Genomic_DNA"/>
</dbReference>
<dbReference type="Proteomes" id="UP000280368">
    <property type="component" value="Unassembled WGS sequence"/>
</dbReference>
<dbReference type="InterPro" id="IPR028098">
    <property type="entry name" value="Glyco_trans_4-like_N"/>
</dbReference>
<organism evidence="3 4">
    <name type="scientific">Flavobacterium weaverense</name>
    <dbReference type="NCBI Taxonomy" id="271156"/>
    <lineage>
        <taxon>Bacteria</taxon>
        <taxon>Pseudomonadati</taxon>
        <taxon>Bacteroidota</taxon>
        <taxon>Flavobacteriia</taxon>
        <taxon>Flavobacteriales</taxon>
        <taxon>Flavobacteriaceae</taxon>
        <taxon>Flavobacterium</taxon>
    </lineage>
</organism>
<protein>
    <submittedName>
        <fullName evidence="3">Glycosyltransferase involved in cell wall biosynthesis</fullName>
    </submittedName>
</protein>
<dbReference type="OrthoDB" id="7560678at2"/>
<dbReference type="Pfam" id="PF00534">
    <property type="entry name" value="Glycos_transf_1"/>
    <property type="match status" value="1"/>
</dbReference>
<name>A0A3L9ZU63_9FLAO</name>
<dbReference type="GO" id="GO:0016757">
    <property type="term" value="F:glycosyltransferase activity"/>
    <property type="evidence" value="ECO:0007669"/>
    <property type="project" value="InterPro"/>
</dbReference>
<accession>A0A3L9ZU63</accession>
<dbReference type="AlphaFoldDB" id="A0A3L9ZU63"/>
<keyword evidence="3" id="KW-0808">Transferase</keyword>
<dbReference type="PANTHER" id="PTHR12526">
    <property type="entry name" value="GLYCOSYLTRANSFERASE"/>
    <property type="match status" value="1"/>
</dbReference>
<gene>
    <name evidence="3" type="ORF">BC961_2169</name>
</gene>
<evidence type="ECO:0000259" key="1">
    <source>
        <dbReference type="Pfam" id="PF00534"/>
    </source>
</evidence>